<dbReference type="Pfam" id="PF00789">
    <property type="entry name" value="UBX"/>
    <property type="match status" value="1"/>
</dbReference>
<dbReference type="Proteomes" id="UP000472263">
    <property type="component" value="Chromosome 7"/>
</dbReference>
<dbReference type="PROSITE" id="PS50033">
    <property type="entry name" value="UBX"/>
    <property type="match status" value="1"/>
</dbReference>
<name>A0A667X3B5_9TELE</name>
<reference evidence="3" key="2">
    <citation type="submission" date="2025-08" db="UniProtKB">
        <authorList>
            <consortium name="Ensembl"/>
        </authorList>
    </citation>
    <scope>IDENTIFICATION</scope>
</reference>
<reference evidence="3" key="3">
    <citation type="submission" date="2025-09" db="UniProtKB">
        <authorList>
            <consortium name="Ensembl"/>
        </authorList>
    </citation>
    <scope>IDENTIFICATION</scope>
</reference>
<protein>
    <submittedName>
        <fullName evidence="3">UBX domain protein 10</fullName>
    </submittedName>
</protein>
<reference evidence="3" key="1">
    <citation type="submission" date="2019-06" db="EMBL/GenBank/DDBJ databases">
        <authorList>
            <consortium name="Wellcome Sanger Institute Data Sharing"/>
        </authorList>
    </citation>
    <scope>NUCLEOTIDE SEQUENCE [LARGE SCALE GENOMIC DNA]</scope>
</reference>
<dbReference type="GO" id="GO:0061371">
    <property type="term" value="P:determination of heart left/right asymmetry"/>
    <property type="evidence" value="ECO:0007669"/>
    <property type="project" value="Ensembl"/>
</dbReference>
<evidence type="ECO:0000259" key="2">
    <source>
        <dbReference type="PROSITE" id="PS50033"/>
    </source>
</evidence>
<feature type="domain" description="UBX" evidence="2">
    <location>
        <begin position="127"/>
        <end position="204"/>
    </location>
</feature>
<evidence type="ECO:0000313" key="3">
    <source>
        <dbReference type="Ensembl" id="ENSMMDP00005009722.1"/>
    </source>
</evidence>
<gene>
    <name evidence="3" type="primary">ubxn10</name>
</gene>
<dbReference type="InParanoid" id="A0A667X3B5"/>
<dbReference type="SUPFAM" id="SSF54236">
    <property type="entry name" value="Ubiquitin-like"/>
    <property type="match status" value="1"/>
</dbReference>
<dbReference type="Gene3D" id="3.10.20.90">
    <property type="entry name" value="Phosphatidylinositol 3-kinase Catalytic Subunit, Chain A, domain 1"/>
    <property type="match status" value="1"/>
</dbReference>
<sequence>MHLTRPKSSKGRTRPTVNHTQCGGDTASTQNRPMTPKCPEHNSSDSYLCSQPQPMIRQSSQVSQEEAAHMLQFASAPPALSLNKYKVLPSIERRRSEVHPGSSRADVHRKVLTQPSDPGSVVSSETHKESSLLLAIRAPCSRRFQQHFQPTDTLLTLKASAEARYGTRYEEACIETMDVPRRTFTDLNMTLAQCGILNRSVLCIYQEDSLK</sequence>
<feature type="compositionally biased region" description="Polar residues" evidence="1">
    <location>
        <begin position="15"/>
        <end position="33"/>
    </location>
</feature>
<feature type="compositionally biased region" description="Basic residues" evidence="1">
    <location>
        <begin position="1"/>
        <end position="13"/>
    </location>
</feature>
<feature type="region of interest" description="Disordered" evidence="1">
    <location>
        <begin position="1"/>
        <end position="47"/>
    </location>
</feature>
<dbReference type="InterPro" id="IPR029071">
    <property type="entry name" value="Ubiquitin-like_domsf"/>
</dbReference>
<organism evidence="3 4">
    <name type="scientific">Myripristis murdjan</name>
    <name type="common">pinecone soldierfish</name>
    <dbReference type="NCBI Taxonomy" id="586833"/>
    <lineage>
        <taxon>Eukaryota</taxon>
        <taxon>Metazoa</taxon>
        <taxon>Chordata</taxon>
        <taxon>Craniata</taxon>
        <taxon>Vertebrata</taxon>
        <taxon>Euteleostomi</taxon>
        <taxon>Actinopterygii</taxon>
        <taxon>Neopterygii</taxon>
        <taxon>Teleostei</taxon>
        <taxon>Neoteleostei</taxon>
        <taxon>Acanthomorphata</taxon>
        <taxon>Holocentriformes</taxon>
        <taxon>Holocentridae</taxon>
        <taxon>Myripristis</taxon>
    </lineage>
</organism>
<accession>A0A667X3B5</accession>
<dbReference type="InterPro" id="IPR001012">
    <property type="entry name" value="UBX_dom"/>
</dbReference>
<dbReference type="FunCoup" id="A0A667X3B5">
    <property type="interactions" value="692"/>
</dbReference>
<evidence type="ECO:0000313" key="4">
    <source>
        <dbReference type="Proteomes" id="UP000472263"/>
    </source>
</evidence>
<dbReference type="AlphaFoldDB" id="A0A667X3B5"/>
<keyword evidence="4" id="KW-1185">Reference proteome</keyword>
<evidence type="ECO:0000256" key="1">
    <source>
        <dbReference type="SAM" id="MobiDB-lite"/>
    </source>
</evidence>
<proteinExistence type="predicted"/>
<dbReference type="GeneTree" id="ENSGT00390000012939"/>
<dbReference type="Ensembl" id="ENSMMDT00005010025.1">
    <property type="protein sequence ID" value="ENSMMDP00005009722.1"/>
    <property type="gene ID" value="ENSMMDG00005005304.1"/>
</dbReference>